<reference evidence="2" key="1">
    <citation type="submission" date="2020-05" db="EMBL/GenBank/DDBJ databases">
        <authorList>
            <person name="Chiriac C."/>
            <person name="Salcher M."/>
            <person name="Ghai R."/>
            <person name="Kavagutti S V."/>
        </authorList>
    </citation>
    <scope>NUCLEOTIDE SEQUENCE</scope>
</reference>
<proteinExistence type="predicted"/>
<organism evidence="2">
    <name type="scientific">freshwater metagenome</name>
    <dbReference type="NCBI Taxonomy" id="449393"/>
    <lineage>
        <taxon>unclassified sequences</taxon>
        <taxon>metagenomes</taxon>
        <taxon>ecological metagenomes</taxon>
    </lineage>
</organism>
<dbReference type="EMBL" id="CAEZVW010000050">
    <property type="protein sequence ID" value="CAB4645273.1"/>
    <property type="molecule type" value="Genomic_DNA"/>
</dbReference>
<accession>A0A6J6LDY1</accession>
<gene>
    <name evidence="1" type="ORF">UFOPK2157_00947</name>
    <name evidence="2" type="ORF">UFOPK2228_01092</name>
</gene>
<protein>
    <submittedName>
        <fullName evidence="2">Unannotated protein</fullName>
    </submittedName>
</protein>
<evidence type="ECO:0000313" key="1">
    <source>
        <dbReference type="EMBL" id="CAB4645273.1"/>
    </source>
</evidence>
<name>A0A6J6LDY1_9ZZZZ</name>
<dbReference type="AlphaFoldDB" id="A0A6J6LDY1"/>
<dbReference type="EMBL" id="CAEZWF010000061">
    <property type="protein sequence ID" value="CAB4659428.1"/>
    <property type="molecule type" value="Genomic_DNA"/>
</dbReference>
<sequence length="44" mass="4374">MASAILSNALWRTDGVVSFQSTKASAAAFIAALTSSVDESGAVA</sequence>
<evidence type="ECO:0000313" key="2">
    <source>
        <dbReference type="EMBL" id="CAB4659428.1"/>
    </source>
</evidence>